<dbReference type="SMART" id="SM00448">
    <property type="entry name" value="REC"/>
    <property type="match status" value="1"/>
</dbReference>
<organism evidence="6 7">
    <name type="scientific">Kaistella chaponensis</name>
    <dbReference type="NCBI Taxonomy" id="713588"/>
    <lineage>
        <taxon>Bacteria</taxon>
        <taxon>Pseudomonadati</taxon>
        <taxon>Bacteroidota</taxon>
        <taxon>Flavobacteriia</taxon>
        <taxon>Flavobacteriales</taxon>
        <taxon>Weeksellaceae</taxon>
        <taxon>Chryseobacterium group</taxon>
        <taxon>Kaistella</taxon>
    </lineage>
</organism>
<dbReference type="Gene3D" id="3.40.50.2300">
    <property type="match status" value="1"/>
</dbReference>
<sequence length="214" mass="24427">METIKIAIVDDHKLVSKALENLISFNVNFKVTMNCFNGQDFMDQLRTTTDHPDVVLMDINMPIKNGIEATQEVSKEFPNIKVIALTMEDNETTIIRMLKAGAKGYLLKDMSPDILFDAIDIVHKQGTFYTDLLTQSLLKIKTEEKLVQNLNDSFKSRELEFIKLSCSELTYREIADQMSLSPRTIDGYRDSVFIKLNVKTRVGVVLFAIRNNII</sequence>
<dbReference type="PROSITE" id="PS50043">
    <property type="entry name" value="HTH_LUXR_2"/>
    <property type="match status" value="1"/>
</dbReference>
<evidence type="ECO:0000259" key="5">
    <source>
        <dbReference type="PROSITE" id="PS50110"/>
    </source>
</evidence>
<dbReference type="GO" id="GO:0003677">
    <property type="term" value="F:DNA binding"/>
    <property type="evidence" value="ECO:0007669"/>
    <property type="project" value="UniProtKB-KW"/>
</dbReference>
<dbReference type="Proteomes" id="UP000185839">
    <property type="component" value="Unassembled WGS sequence"/>
</dbReference>
<dbReference type="Pfam" id="PF00072">
    <property type="entry name" value="Response_reg"/>
    <property type="match status" value="1"/>
</dbReference>
<dbReference type="AlphaFoldDB" id="A0A1N7KGE9"/>
<dbReference type="STRING" id="713588.SAMN05421789_103186"/>
<dbReference type="GO" id="GO:0000160">
    <property type="term" value="P:phosphorelay signal transduction system"/>
    <property type="evidence" value="ECO:0007669"/>
    <property type="project" value="InterPro"/>
</dbReference>
<dbReference type="SMART" id="SM00421">
    <property type="entry name" value="HTH_LUXR"/>
    <property type="match status" value="1"/>
</dbReference>
<keyword evidence="2" id="KW-0238">DNA-binding</keyword>
<dbReference type="PANTHER" id="PTHR43214">
    <property type="entry name" value="TWO-COMPONENT RESPONSE REGULATOR"/>
    <property type="match status" value="1"/>
</dbReference>
<reference evidence="7" key="1">
    <citation type="submission" date="2017-01" db="EMBL/GenBank/DDBJ databases">
        <authorList>
            <person name="Varghese N."/>
            <person name="Submissions S."/>
        </authorList>
    </citation>
    <scope>NUCLEOTIDE SEQUENCE [LARGE SCALE GENOMIC DNA]</scope>
    <source>
        <strain evidence="7">DSM 23145</strain>
    </source>
</reference>
<keyword evidence="7" id="KW-1185">Reference proteome</keyword>
<dbReference type="OrthoDB" id="9795108at2"/>
<dbReference type="CDD" id="cd17535">
    <property type="entry name" value="REC_NarL-like"/>
    <property type="match status" value="1"/>
</dbReference>
<proteinExistence type="predicted"/>
<dbReference type="InterPro" id="IPR016032">
    <property type="entry name" value="Sig_transdc_resp-reg_C-effctor"/>
</dbReference>
<dbReference type="InterPro" id="IPR039420">
    <property type="entry name" value="WalR-like"/>
</dbReference>
<evidence type="ECO:0000313" key="6">
    <source>
        <dbReference type="EMBL" id="SIS60647.1"/>
    </source>
</evidence>
<dbReference type="PROSITE" id="PS50110">
    <property type="entry name" value="RESPONSE_REGULATORY"/>
    <property type="match status" value="1"/>
</dbReference>
<protein>
    <submittedName>
        <fullName evidence="6">Two component transcriptional regulator, LuxR family</fullName>
    </submittedName>
</protein>
<dbReference type="GO" id="GO:0006355">
    <property type="term" value="P:regulation of DNA-templated transcription"/>
    <property type="evidence" value="ECO:0007669"/>
    <property type="project" value="InterPro"/>
</dbReference>
<evidence type="ECO:0000256" key="1">
    <source>
        <dbReference type="ARBA" id="ARBA00022553"/>
    </source>
</evidence>
<name>A0A1N7KGE9_9FLAO</name>
<dbReference type="InterPro" id="IPR000792">
    <property type="entry name" value="Tscrpt_reg_LuxR_C"/>
</dbReference>
<evidence type="ECO:0000259" key="4">
    <source>
        <dbReference type="PROSITE" id="PS50043"/>
    </source>
</evidence>
<dbReference type="EMBL" id="FTOI01000003">
    <property type="protein sequence ID" value="SIS60647.1"/>
    <property type="molecule type" value="Genomic_DNA"/>
</dbReference>
<keyword evidence="1 3" id="KW-0597">Phosphoprotein</keyword>
<dbReference type="Pfam" id="PF00196">
    <property type="entry name" value="GerE"/>
    <property type="match status" value="1"/>
</dbReference>
<dbReference type="InterPro" id="IPR001789">
    <property type="entry name" value="Sig_transdc_resp-reg_receiver"/>
</dbReference>
<dbReference type="RefSeq" id="WP_076385823.1">
    <property type="nucleotide sequence ID" value="NZ_FTOI01000003.1"/>
</dbReference>
<dbReference type="PANTHER" id="PTHR43214:SF43">
    <property type="entry name" value="TWO-COMPONENT RESPONSE REGULATOR"/>
    <property type="match status" value="1"/>
</dbReference>
<dbReference type="CDD" id="cd06170">
    <property type="entry name" value="LuxR_C_like"/>
    <property type="match status" value="1"/>
</dbReference>
<gene>
    <name evidence="6" type="ORF">SAMN05421789_103186</name>
</gene>
<evidence type="ECO:0000256" key="3">
    <source>
        <dbReference type="PROSITE-ProRule" id="PRU00169"/>
    </source>
</evidence>
<dbReference type="InterPro" id="IPR058245">
    <property type="entry name" value="NreC/VraR/RcsB-like_REC"/>
</dbReference>
<dbReference type="SUPFAM" id="SSF46894">
    <property type="entry name" value="C-terminal effector domain of the bipartite response regulators"/>
    <property type="match status" value="1"/>
</dbReference>
<dbReference type="SUPFAM" id="SSF52172">
    <property type="entry name" value="CheY-like"/>
    <property type="match status" value="1"/>
</dbReference>
<feature type="modified residue" description="4-aspartylphosphate" evidence="3">
    <location>
        <position position="58"/>
    </location>
</feature>
<accession>A0A1N7KGE9</accession>
<evidence type="ECO:0000313" key="7">
    <source>
        <dbReference type="Proteomes" id="UP000185839"/>
    </source>
</evidence>
<evidence type="ECO:0000256" key="2">
    <source>
        <dbReference type="ARBA" id="ARBA00023125"/>
    </source>
</evidence>
<feature type="domain" description="HTH luxR-type" evidence="4">
    <location>
        <begin position="147"/>
        <end position="212"/>
    </location>
</feature>
<feature type="domain" description="Response regulatory" evidence="5">
    <location>
        <begin position="5"/>
        <end position="123"/>
    </location>
</feature>
<dbReference type="InterPro" id="IPR011006">
    <property type="entry name" value="CheY-like_superfamily"/>
</dbReference>